<keyword evidence="3" id="KW-1185">Reference proteome</keyword>
<reference evidence="3" key="1">
    <citation type="journal article" date="2014" name="Nat. Genet.">
        <title>A reference genome for common bean and genome-wide analysis of dual domestications.</title>
        <authorList>
            <person name="Schmutz J."/>
            <person name="McClean P.E."/>
            <person name="Mamidi S."/>
            <person name="Wu G.A."/>
            <person name="Cannon S.B."/>
            <person name="Grimwood J."/>
            <person name="Jenkins J."/>
            <person name="Shu S."/>
            <person name="Song Q."/>
            <person name="Chavarro C."/>
            <person name="Torres-Torres M."/>
            <person name="Geffroy V."/>
            <person name="Moghaddam S.M."/>
            <person name="Gao D."/>
            <person name="Abernathy B."/>
            <person name="Barry K."/>
            <person name="Blair M."/>
            <person name="Brick M.A."/>
            <person name="Chovatia M."/>
            <person name="Gepts P."/>
            <person name="Goodstein D.M."/>
            <person name="Gonzales M."/>
            <person name="Hellsten U."/>
            <person name="Hyten D.L."/>
            <person name="Jia G."/>
            <person name="Kelly J.D."/>
            <person name="Kudrna D."/>
            <person name="Lee R."/>
            <person name="Richard M.M."/>
            <person name="Miklas P.N."/>
            <person name="Osorno J.M."/>
            <person name="Rodrigues J."/>
            <person name="Thareau V."/>
            <person name="Urrea C.A."/>
            <person name="Wang M."/>
            <person name="Yu Y."/>
            <person name="Zhang M."/>
            <person name="Wing R.A."/>
            <person name="Cregan P.B."/>
            <person name="Rokhsar D.S."/>
            <person name="Jackson S.A."/>
        </authorList>
    </citation>
    <scope>NUCLEOTIDE SEQUENCE [LARGE SCALE GENOMIC DNA]</scope>
    <source>
        <strain evidence="3">cv. G19833</strain>
    </source>
</reference>
<sequence length="161" mass="18566">MFFCEKCNKHVMKVTHRYKVQLRVIDDIDSTTFMLFDREASSLLSKSCAEINLPNEFAQILEKKVLFKVDSKMDKGFRFEQTFKVKKNCVDEDIIQLFISDNNSSLTKFGSECNEAQSQIVDLSNDSVTVTPLKRQSPPLLQVAEDNLSLKTFKRTVQIEK</sequence>
<gene>
    <name evidence="2" type="ORF">PHAVU_005G044800g</name>
</gene>
<dbReference type="SUPFAM" id="SSF50249">
    <property type="entry name" value="Nucleic acid-binding proteins"/>
    <property type="match status" value="1"/>
</dbReference>
<proteinExistence type="predicted"/>
<protein>
    <recommendedName>
        <fullName evidence="1">Replication factor A C-terminal domain-containing protein</fullName>
    </recommendedName>
</protein>
<feature type="domain" description="Replication factor A C-terminal" evidence="1">
    <location>
        <begin position="2"/>
        <end position="56"/>
    </location>
</feature>
<name>V7BX61_PHAVU</name>
<evidence type="ECO:0000259" key="1">
    <source>
        <dbReference type="Pfam" id="PF08646"/>
    </source>
</evidence>
<evidence type="ECO:0000313" key="3">
    <source>
        <dbReference type="Proteomes" id="UP000000226"/>
    </source>
</evidence>
<evidence type="ECO:0000313" key="2">
    <source>
        <dbReference type="EMBL" id="ESW21136.1"/>
    </source>
</evidence>
<dbReference type="Gramene" id="ESW21136">
    <property type="protein sequence ID" value="ESW21136"/>
    <property type="gene ID" value="PHAVU_005G044800g"/>
</dbReference>
<dbReference type="EMBL" id="CM002292">
    <property type="protein sequence ID" value="ESW21136.1"/>
    <property type="molecule type" value="Genomic_DNA"/>
</dbReference>
<dbReference type="OrthoDB" id="1436442at2759"/>
<dbReference type="Pfam" id="PF08646">
    <property type="entry name" value="Rep_fac-A_C"/>
    <property type="match status" value="1"/>
</dbReference>
<dbReference type="InterPro" id="IPR012340">
    <property type="entry name" value="NA-bd_OB-fold"/>
</dbReference>
<dbReference type="Gene3D" id="2.40.50.140">
    <property type="entry name" value="Nucleic acid-binding proteins"/>
    <property type="match status" value="1"/>
</dbReference>
<dbReference type="AlphaFoldDB" id="V7BX61"/>
<organism evidence="2 3">
    <name type="scientific">Phaseolus vulgaris</name>
    <name type="common">Kidney bean</name>
    <name type="synonym">French bean</name>
    <dbReference type="NCBI Taxonomy" id="3885"/>
    <lineage>
        <taxon>Eukaryota</taxon>
        <taxon>Viridiplantae</taxon>
        <taxon>Streptophyta</taxon>
        <taxon>Embryophyta</taxon>
        <taxon>Tracheophyta</taxon>
        <taxon>Spermatophyta</taxon>
        <taxon>Magnoliopsida</taxon>
        <taxon>eudicotyledons</taxon>
        <taxon>Gunneridae</taxon>
        <taxon>Pentapetalae</taxon>
        <taxon>rosids</taxon>
        <taxon>fabids</taxon>
        <taxon>Fabales</taxon>
        <taxon>Fabaceae</taxon>
        <taxon>Papilionoideae</taxon>
        <taxon>50 kb inversion clade</taxon>
        <taxon>NPAAA clade</taxon>
        <taxon>indigoferoid/millettioid clade</taxon>
        <taxon>Phaseoleae</taxon>
        <taxon>Phaseolus</taxon>
    </lineage>
</organism>
<dbReference type="Proteomes" id="UP000000226">
    <property type="component" value="Chromosome 5"/>
</dbReference>
<accession>V7BX61</accession>
<dbReference type="InterPro" id="IPR013955">
    <property type="entry name" value="Rep_factor-A_C"/>
</dbReference>